<dbReference type="EMBL" id="LC066371">
    <property type="protein sequence ID" value="BAT26058.1"/>
    <property type="molecule type" value="Genomic_DNA"/>
</dbReference>
<reference evidence="1" key="1">
    <citation type="journal article" date="2015" name="Proc. Natl. Acad. Sci. U.S.A.">
        <title>Bacterial clade with the ribosomal RNA operon on a small plasmid rather than the chromosome.</title>
        <authorList>
            <person name="Anda M."/>
            <person name="Ohtsubo Y."/>
            <person name="Okubo T."/>
            <person name="Sugawara M."/>
            <person name="Nagata Y."/>
            <person name="Tsuda M."/>
            <person name="Minamisawa K."/>
            <person name="Mitsui H."/>
        </authorList>
    </citation>
    <scope>NUCLEOTIDE SEQUENCE</scope>
    <source>
        <strain evidence="1">DSM 21988</strain>
    </source>
</reference>
<protein>
    <submittedName>
        <fullName evidence="1">Uncharacterized protein</fullName>
    </submittedName>
</protein>
<organism evidence="1">
    <name type="scientific">Aureimonas altamirensis</name>
    <dbReference type="NCBI Taxonomy" id="370622"/>
    <lineage>
        <taxon>Bacteria</taxon>
        <taxon>Pseudomonadati</taxon>
        <taxon>Pseudomonadota</taxon>
        <taxon>Alphaproteobacteria</taxon>
        <taxon>Hyphomicrobiales</taxon>
        <taxon>Aurantimonadaceae</taxon>
        <taxon>Aureimonas</taxon>
    </lineage>
</organism>
<sequence length="101" mass="11220">MRVRLAKPTGGFAMACFIVAYDLNQTGQNYTCVTGKIRALPHCHAQGSVWFVEWSGTAGTLRDHLKSCLDTNDKIFVDQVSQTWAGYNMSVCGKWLNDRGC</sequence>
<dbReference type="AlphaFoldDB" id="A0A0P0YXC0"/>
<proteinExistence type="predicted"/>
<accession>A0A0P0YXC0</accession>
<name>A0A0P0YXC0_9HYPH</name>
<evidence type="ECO:0000313" key="1">
    <source>
        <dbReference type="EMBL" id="BAT26058.1"/>
    </source>
</evidence>